<dbReference type="AlphaFoldDB" id="A0A388L7F0"/>
<evidence type="ECO:0000259" key="6">
    <source>
        <dbReference type="Pfam" id="PF22544"/>
    </source>
</evidence>
<keyword evidence="4" id="KW-0969">Cilium</keyword>
<comment type="caution">
    <text evidence="7">The sequence shown here is derived from an EMBL/GenBank/DDBJ whole genome shotgun (WGS) entry which is preliminary data.</text>
</comment>
<proteinExistence type="predicted"/>
<dbReference type="GO" id="GO:0003341">
    <property type="term" value="P:cilium movement"/>
    <property type="evidence" value="ECO:0007669"/>
    <property type="project" value="TreeGrafter"/>
</dbReference>
<sequence length="192" mass="21718">MVYCDISGRAERLPLLLKGQGVGPQVLFTYDVLDVGKLFISSLHVYEVDLLNRGEIEARFQLVPNRSRFGRQFTIDPTEGVIHAGESQTIYISFTPSTIGEFSEHFMWKVEGSLEDLVVHLKGTVIGPTFHLDMDTIDFGKVSYSFQYSKDVQVHNDSDIPMRFVLRLDVDEGVKGEFSIVPTEATILPWMK</sequence>
<organism evidence="7 8">
    <name type="scientific">Chara braunii</name>
    <name type="common">Braun's stonewort</name>
    <dbReference type="NCBI Taxonomy" id="69332"/>
    <lineage>
        <taxon>Eukaryota</taxon>
        <taxon>Viridiplantae</taxon>
        <taxon>Streptophyta</taxon>
        <taxon>Charophyceae</taxon>
        <taxon>Charales</taxon>
        <taxon>Characeae</taxon>
        <taxon>Chara</taxon>
    </lineage>
</organism>
<reference evidence="7 8" key="1">
    <citation type="journal article" date="2018" name="Cell">
        <title>The Chara Genome: Secondary Complexity and Implications for Plant Terrestrialization.</title>
        <authorList>
            <person name="Nishiyama T."/>
            <person name="Sakayama H."/>
            <person name="Vries J.D."/>
            <person name="Buschmann H."/>
            <person name="Saint-Marcoux D."/>
            <person name="Ullrich K.K."/>
            <person name="Haas F.B."/>
            <person name="Vanderstraeten L."/>
            <person name="Becker D."/>
            <person name="Lang D."/>
            <person name="Vosolsobe S."/>
            <person name="Rombauts S."/>
            <person name="Wilhelmsson P.K.I."/>
            <person name="Janitza P."/>
            <person name="Kern R."/>
            <person name="Heyl A."/>
            <person name="Rumpler F."/>
            <person name="Villalobos L.I.A.C."/>
            <person name="Clay J.M."/>
            <person name="Skokan R."/>
            <person name="Toyoda A."/>
            <person name="Suzuki Y."/>
            <person name="Kagoshima H."/>
            <person name="Schijlen E."/>
            <person name="Tajeshwar N."/>
            <person name="Catarino B."/>
            <person name="Hetherington A.J."/>
            <person name="Saltykova A."/>
            <person name="Bonnot C."/>
            <person name="Breuninger H."/>
            <person name="Symeonidi A."/>
            <person name="Radhakrishnan G.V."/>
            <person name="Van Nieuwerburgh F."/>
            <person name="Deforce D."/>
            <person name="Chang C."/>
            <person name="Karol K.G."/>
            <person name="Hedrich R."/>
            <person name="Ulvskov P."/>
            <person name="Glockner G."/>
            <person name="Delwiche C.F."/>
            <person name="Petrasek J."/>
            <person name="Van de Peer Y."/>
            <person name="Friml J."/>
            <person name="Beilby M."/>
            <person name="Dolan L."/>
            <person name="Kohara Y."/>
            <person name="Sugano S."/>
            <person name="Fujiyama A."/>
            <person name="Delaux P.-M."/>
            <person name="Quint M."/>
            <person name="TheiBen G."/>
            <person name="Hagemann M."/>
            <person name="Harholt J."/>
            <person name="Dunand C."/>
            <person name="Zachgo S."/>
            <person name="Langdale J."/>
            <person name="Maumus F."/>
            <person name="Straeten D.V.D."/>
            <person name="Gould S.B."/>
            <person name="Rensing S.A."/>
        </authorList>
    </citation>
    <scope>NUCLEOTIDE SEQUENCE [LARGE SCALE GENOMIC DNA]</scope>
    <source>
        <strain evidence="7 8">S276</strain>
    </source>
</reference>
<dbReference type="Gramene" id="GBG78217">
    <property type="protein sequence ID" value="GBG78217"/>
    <property type="gene ID" value="CBR_g26250"/>
</dbReference>
<protein>
    <recommendedName>
        <fullName evidence="6">HYDIN/VesB/CFA65-like Ig-like domain-containing protein</fullName>
    </recommendedName>
</protein>
<keyword evidence="5" id="KW-0966">Cell projection</keyword>
<dbReference type="Gene3D" id="2.60.40.10">
    <property type="entry name" value="Immunoglobulins"/>
    <property type="match status" value="2"/>
</dbReference>
<dbReference type="EMBL" id="BFEA01000289">
    <property type="protein sequence ID" value="GBG78217.1"/>
    <property type="molecule type" value="Genomic_DNA"/>
</dbReference>
<dbReference type="GO" id="GO:1904158">
    <property type="term" value="P:axonemal central apparatus assembly"/>
    <property type="evidence" value="ECO:0007669"/>
    <property type="project" value="TreeGrafter"/>
</dbReference>
<dbReference type="PANTHER" id="PTHR23053">
    <property type="entry name" value="DLEC1 DELETED IN LUNG AND ESOPHAGEAL CANCER 1"/>
    <property type="match status" value="1"/>
</dbReference>
<evidence type="ECO:0000256" key="2">
    <source>
        <dbReference type="ARBA" id="ARBA00004496"/>
    </source>
</evidence>
<feature type="domain" description="HYDIN/VesB/CFA65-like Ig-like" evidence="6">
    <location>
        <begin position="24"/>
        <end position="124"/>
    </location>
</feature>
<dbReference type="STRING" id="69332.A0A388L7F0"/>
<evidence type="ECO:0000256" key="4">
    <source>
        <dbReference type="ARBA" id="ARBA00023069"/>
    </source>
</evidence>
<evidence type="ECO:0000256" key="5">
    <source>
        <dbReference type="ARBA" id="ARBA00023273"/>
    </source>
</evidence>
<dbReference type="InterPro" id="IPR053879">
    <property type="entry name" value="HYDIN_VesB_CFA65-like_Ig"/>
</dbReference>
<keyword evidence="8" id="KW-1185">Reference proteome</keyword>
<dbReference type="Pfam" id="PF22544">
    <property type="entry name" value="HYDIN_VesB_CFA65-like_Ig"/>
    <property type="match status" value="1"/>
</dbReference>
<gene>
    <name evidence="7" type="ORF">CBR_g26250</name>
</gene>
<evidence type="ECO:0000256" key="1">
    <source>
        <dbReference type="ARBA" id="ARBA00004138"/>
    </source>
</evidence>
<keyword evidence="3" id="KW-0963">Cytoplasm</keyword>
<name>A0A388L7F0_CHABU</name>
<dbReference type="OrthoDB" id="442692at2759"/>
<comment type="subcellular location">
    <subcellularLocation>
        <location evidence="1">Cell projection</location>
        <location evidence="1">Cilium</location>
    </subcellularLocation>
    <subcellularLocation>
        <location evidence="2">Cytoplasm</location>
    </subcellularLocation>
</comment>
<evidence type="ECO:0000256" key="3">
    <source>
        <dbReference type="ARBA" id="ARBA00022490"/>
    </source>
</evidence>
<evidence type="ECO:0000313" key="8">
    <source>
        <dbReference type="Proteomes" id="UP000265515"/>
    </source>
</evidence>
<dbReference type="PANTHER" id="PTHR23053:SF0">
    <property type="entry name" value="HYDROCEPHALUS-INDUCING PROTEIN HOMOLOG"/>
    <property type="match status" value="1"/>
</dbReference>
<dbReference type="InterPro" id="IPR033305">
    <property type="entry name" value="Hydin-like"/>
</dbReference>
<dbReference type="GO" id="GO:0005930">
    <property type="term" value="C:axoneme"/>
    <property type="evidence" value="ECO:0007669"/>
    <property type="project" value="TreeGrafter"/>
</dbReference>
<dbReference type="InterPro" id="IPR013783">
    <property type="entry name" value="Ig-like_fold"/>
</dbReference>
<accession>A0A388L7F0</accession>
<evidence type="ECO:0000313" key="7">
    <source>
        <dbReference type="EMBL" id="GBG78217.1"/>
    </source>
</evidence>
<dbReference type="Proteomes" id="UP000265515">
    <property type="component" value="Unassembled WGS sequence"/>
</dbReference>